<dbReference type="InterPro" id="IPR002053">
    <property type="entry name" value="Glyco_hydro_25"/>
</dbReference>
<feature type="compositionally biased region" description="Polar residues" evidence="2">
    <location>
        <begin position="189"/>
        <end position="218"/>
    </location>
</feature>
<evidence type="ECO:0000313" key="3">
    <source>
        <dbReference type="EMBL" id="PJM74327.1"/>
    </source>
</evidence>
<dbReference type="AlphaFoldDB" id="A0A2M9HBY3"/>
<feature type="compositionally biased region" description="Basic and acidic residues" evidence="2">
    <location>
        <begin position="122"/>
        <end position="133"/>
    </location>
</feature>
<feature type="compositionally biased region" description="Low complexity" evidence="2">
    <location>
        <begin position="139"/>
        <end position="154"/>
    </location>
</feature>
<dbReference type="Gene3D" id="3.20.20.80">
    <property type="entry name" value="Glycosidases"/>
    <property type="match status" value="1"/>
</dbReference>
<comment type="similarity">
    <text evidence="1">Belongs to the glycosyl hydrolase 25 family.</text>
</comment>
<dbReference type="PANTHER" id="PTHR34135:SF2">
    <property type="entry name" value="LYSOZYME"/>
    <property type="match status" value="1"/>
</dbReference>
<proteinExistence type="inferred from homology"/>
<dbReference type="SUPFAM" id="SSF69318">
    <property type="entry name" value="Integrin alpha N-terminal domain"/>
    <property type="match status" value="1"/>
</dbReference>
<protein>
    <recommendedName>
        <fullName evidence="5">1,4-beta-N-acetylmuramidase</fullName>
    </recommendedName>
</protein>
<dbReference type="GO" id="GO:0016998">
    <property type="term" value="P:cell wall macromolecule catabolic process"/>
    <property type="evidence" value="ECO:0007669"/>
    <property type="project" value="InterPro"/>
</dbReference>
<dbReference type="EMBL" id="PEBI01000001">
    <property type="protein sequence ID" value="PJM74327.1"/>
    <property type="molecule type" value="Genomic_DNA"/>
</dbReference>
<dbReference type="PROSITE" id="PS51904">
    <property type="entry name" value="GLYCOSYL_HYDROL_F25_2"/>
    <property type="match status" value="1"/>
</dbReference>
<dbReference type="CDD" id="cd06414">
    <property type="entry name" value="GH25_LytC-like"/>
    <property type="match status" value="1"/>
</dbReference>
<name>A0A2M9HBY3_9BIFI</name>
<organism evidence="3 4">
    <name type="scientific">Bifidobacterium primatium</name>
    <dbReference type="NCBI Taxonomy" id="2045438"/>
    <lineage>
        <taxon>Bacteria</taxon>
        <taxon>Bacillati</taxon>
        <taxon>Actinomycetota</taxon>
        <taxon>Actinomycetes</taxon>
        <taxon>Bifidobacteriales</taxon>
        <taxon>Bifidobacteriaceae</taxon>
        <taxon>Bifidobacterium</taxon>
    </lineage>
</organism>
<evidence type="ECO:0000313" key="4">
    <source>
        <dbReference type="Proteomes" id="UP000229095"/>
    </source>
</evidence>
<feature type="compositionally biased region" description="Low complexity" evidence="2">
    <location>
        <begin position="169"/>
        <end position="181"/>
    </location>
</feature>
<dbReference type="GO" id="GO:0003796">
    <property type="term" value="F:lysozyme activity"/>
    <property type="evidence" value="ECO:0007669"/>
    <property type="project" value="InterPro"/>
</dbReference>
<evidence type="ECO:0000256" key="2">
    <source>
        <dbReference type="SAM" id="MobiDB-lite"/>
    </source>
</evidence>
<dbReference type="InterPro" id="IPR017853">
    <property type="entry name" value="GH"/>
</dbReference>
<keyword evidence="4" id="KW-1185">Reference proteome</keyword>
<evidence type="ECO:0000256" key="1">
    <source>
        <dbReference type="ARBA" id="ARBA00010646"/>
    </source>
</evidence>
<dbReference type="SUPFAM" id="SSF51445">
    <property type="entry name" value="(Trans)glycosidases"/>
    <property type="match status" value="1"/>
</dbReference>
<dbReference type="Proteomes" id="UP000229095">
    <property type="component" value="Unassembled WGS sequence"/>
</dbReference>
<dbReference type="GO" id="GO:0016052">
    <property type="term" value="P:carbohydrate catabolic process"/>
    <property type="evidence" value="ECO:0007669"/>
    <property type="project" value="TreeGrafter"/>
</dbReference>
<dbReference type="PANTHER" id="PTHR34135">
    <property type="entry name" value="LYSOZYME"/>
    <property type="match status" value="1"/>
</dbReference>
<reference evidence="3 4" key="1">
    <citation type="submission" date="2017-10" db="EMBL/GenBank/DDBJ databases">
        <title>Draft genome sequences of strains TRE 1, TRE 9, TRE H and TRI 7, isolated from tamarins, belonging to four potential novel Bifidobacterium species.</title>
        <authorList>
            <person name="Mattarelli P."/>
            <person name="Modesto M."/>
            <person name="Puglisi E."/>
            <person name="Morelli L."/>
            <person name="Spezio C."/>
            <person name="Bonetti A."/>
            <person name="Sandri C."/>
        </authorList>
    </citation>
    <scope>NUCLEOTIDE SEQUENCE [LARGE SCALE GENOMIC DNA]</scope>
    <source>
        <strain evidence="4">TRE1</strain>
    </source>
</reference>
<dbReference type="OrthoDB" id="287365at2"/>
<accession>A0A2M9HBY3</accession>
<evidence type="ECO:0008006" key="5">
    <source>
        <dbReference type="Google" id="ProtNLM"/>
    </source>
</evidence>
<dbReference type="Pfam" id="PF01183">
    <property type="entry name" value="Glyco_hydro_25"/>
    <property type="match status" value="1"/>
</dbReference>
<gene>
    <name evidence="3" type="ORF">CS006_02740</name>
</gene>
<sequence>MANAEVLDAVGENGQNGRISDYAVTSAADETQLQSQGEGTTVASQDAVPENPSVELPDKVSAEISDDDVMTAPKYATTSDGELKNIETGETVTDPKLVGTNDQPADPLAKTDGKSFIPVSMDEVKDQMEEAGRTVEQPSDASGSDSSGDNSSTDENAGNAGADESQPEAGNAGNAQDNAQAESNDKNDQSTNGQSAENQSSDGQASTSSYVSETTPTVRTAKLPNNEYGAHWGTYNGTPAFFDYKNNLFVQQAKGVIDVSEHNGNIDWAKAKAAGVEGAIIRIGYGTAALDAKALRNISECKRLKIPFGIYLYSYAYDNTFASHEATNILNQLKKAGVSPKDLSYPVYYDLEDWTWTGFQHPTSPKVYEGLVNSWYATMKAGGYTNLAVYSYVSYLNNELNSSSIHAKTQWVASYGARNTFNFSMNYRGWQYSAGGRINGISGDVDMNALGNYKAVSMEPYSPSATYYFKNSISGGSADKTVVYGKAGDTVFSGDWDGDGKDSLTIRRGNVYYVKDSITGGAADKVVGYGKASDTVLAGNWNGRNGDTLAVRRGNVYYIKNSISGGAADKVVGYGRAGDTVLVGDWDGDGKDTLAVRRGNTYYFKNSMTGGAADRVISYGKAGDTVLVGDWDGDGKDTLAIRRGNAYYIKNSIHGDAADKVIGYGSSSDRVLVGDWNGDKSDSLCVRR</sequence>
<feature type="compositionally biased region" description="Polar residues" evidence="2">
    <location>
        <begin position="28"/>
        <end position="44"/>
    </location>
</feature>
<comment type="caution">
    <text evidence="3">The sequence shown here is derived from an EMBL/GenBank/DDBJ whole genome shotgun (WGS) entry which is preliminary data.</text>
</comment>
<dbReference type="InterPro" id="IPR028994">
    <property type="entry name" value="Integrin_alpha_N"/>
</dbReference>
<dbReference type="GO" id="GO:0009253">
    <property type="term" value="P:peptidoglycan catabolic process"/>
    <property type="evidence" value="ECO:0007669"/>
    <property type="project" value="InterPro"/>
</dbReference>
<feature type="region of interest" description="Disordered" evidence="2">
    <location>
        <begin position="1"/>
        <end position="224"/>
    </location>
</feature>